<dbReference type="EMBL" id="JBHSFW010000004">
    <property type="protein sequence ID" value="MFC4618936.1"/>
    <property type="molecule type" value="Genomic_DNA"/>
</dbReference>
<protein>
    <submittedName>
        <fullName evidence="1">Asparaginase</fullName>
    </submittedName>
</protein>
<dbReference type="PANTHER" id="PTHR42110">
    <property type="entry name" value="L-ASPARAGINASE, PUTATIVE (AFU_ORTHOLOGUE AFUA_3G11890)-RELATED"/>
    <property type="match status" value="1"/>
</dbReference>
<comment type="caution">
    <text evidence="1">The sequence shown here is derived from an EMBL/GenBank/DDBJ whole genome shotgun (WGS) entry which is preliminary data.</text>
</comment>
<evidence type="ECO:0000313" key="1">
    <source>
        <dbReference type="EMBL" id="MFC4618936.1"/>
    </source>
</evidence>
<organism evidence="1 2">
    <name type="scientific">Camelliibacillus cellulosilyticus</name>
    <dbReference type="NCBI Taxonomy" id="2174486"/>
    <lineage>
        <taxon>Bacteria</taxon>
        <taxon>Bacillati</taxon>
        <taxon>Bacillota</taxon>
        <taxon>Bacilli</taxon>
        <taxon>Bacillales</taxon>
        <taxon>Sporolactobacillaceae</taxon>
        <taxon>Camelliibacillus</taxon>
    </lineage>
</organism>
<dbReference type="Pfam" id="PF06089">
    <property type="entry name" value="Asparaginase_II"/>
    <property type="match status" value="1"/>
</dbReference>
<reference evidence="2" key="1">
    <citation type="journal article" date="2019" name="Int. J. Syst. Evol. Microbiol.">
        <title>The Global Catalogue of Microorganisms (GCM) 10K type strain sequencing project: providing services to taxonomists for standard genome sequencing and annotation.</title>
        <authorList>
            <consortium name="The Broad Institute Genomics Platform"/>
            <consortium name="The Broad Institute Genome Sequencing Center for Infectious Disease"/>
            <person name="Wu L."/>
            <person name="Ma J."/>
        </authorList>
    </citation>
    <scope>NUCLEOTIDE SEQUENCE [LARGE SCALE GENOMIC DNA]</scope>
    <source>
        <strain evidence="2">CGMCC 1.16306</strain>
    </source>
</reference>
<dbReference type="InterPro" id="IPR010349">
    <property type="entry name" value="Asparaginase_II"/>
</dbReference>
<accession>A0ABV9GNR5</accession>
<evidence type="ECO:0000313" key="2">
    <source>
        <dbReference type="Proteomes" id="UP001596022"/>
    </source>
</evidence>
<gene>
    <name evidence="1" type="ORF">ACFO4N_09365</name>
</gene>
<dbReference type="Proteomes" id="UP001596022">
    <property type="component" value="Unassembled WGS sequence"/>
</dbReference>
<dbReference type="RefSeq" id="WP_376846036.1">
    <property type="nucleotide sequence ID" value="NZ_JBHSFW010000004.1"/>
</dbReference>
<sequence length="327" mass="35719">MIRVYRGNIIESEHHYHAAVVDNKGNLIYSYGDPDRQIFARSSMKPFQAIPLVETGAADHFHYSDRELSISCASHSGEPIHRETVLKILGRIGLSENALQCGTHIPRDAESYKELIRTGKSLTPVFSNCSGKHSGMLATAVYMSEDQDTYREISHPVQQRILQSISDVFEMTRDDMPLGTDGCGVPAHTTPLNKLALAFARLATPINGQAPHAEALKRISQAMMAHPEMVAGKDRFDTDVMALAHGKIVAKAGAEGVQCVGLVDHGIGIAVKIEDGQHRGTSAVVLDILQKLRIDLPGFQDSEAYQDYLYPIITNTHGDIVGKIIVG</sequence>
<keyword evidence="2" id="KW-1185">Reference proteome</keyword>
<proteinExistence type="predicted"/>
<dbReference type="PANTHER" id="PTHR42110:SF1">
    <property type="entry name" value="L-ASPARAGINASE, PUTATIVE (AFU_ORTHOLOGUE AFUA_3G11890)-RELATED"/>
    <property type="match status" value="1"/>
</dbReference>
<name>A0ABV9GNR5_9BACL</name>